<dbReference type="InterPro" id="IPR005302">
    <property type="entry name" value="MoCF_Sase_C"/>
</dbReference>
<dbReference type="Pfam" id="PF03473">
    <property type="entry name" value="MOSC"/>
    <property type="match status" value="1"/>
</dbReference>
<keyword evidence="3" id="KW-1185">Reference proteome</keyword>
<evidence type="ECO:0000259" key="1">
    <source>
        <dbReference type="PROSITE" id="PS51340"/>
    </source>
</evidence>
<dbReference type="InterPro" id="IPR052353">
    <property type="entry name" value="Benzoxazolinone_Detox_Enz"/>
</dbReference>
<dbReference type="PANTHER" id="PTHR30212:SF2">
    <property type="entry name" value="PROTEIN YIIM"/>
    <property type="match status" value="1"/>
</dbReference>
<dbReference type="PANTHER" id="PTHR30212">
    <property type="entry name" value="PROTEIN YIIM"/>
    <property type="match status" value="1"/>
</dbReference>
<feature type="domain" description="MOSC" evidence="1">
    <location>
        <begin position="30"/>
        <end position="167"/>
    </location>
</feature>
<dbReference type="GO" id="GO:0030170">
    <property type="term" value="F:pyridoxal phosphate binding"/>
    <property type="evidence" value="ECO:0007669"/>
    <property type="project" value="InterPro"/>
</dbReference>
<accession>A0A7X5QSC6</accession>
<dbReference type="GO" id="GO:0003824">
    <property type="term" value="F:catalytic activity"/>
    <property type="evidence" value="ECO:0007669"/>
    <property type="project" value="InterPro"/>
</dbReference>
<proteinExistence type="predicted"/>
<dbReference type="Gene3D" id="2.40.33.20">
    <property type="entry name" value="PK beta-barrel domain-like"/>
    <property type="match status" value="1"/>
</dbReference>
<comment type="caution">
    <text evidence="2">The sequence shown here is derived from an EMBL/GenBank/DDBJ whole genome shotgun (WGS) entry which is preliminary data.</text>
</comment>
<dbReference type="Proteomes" id="UP000518878">
    <property type="component" value="Unassembled WGS sequence"/>
</dbReference>
<dbReference type="SUPFAM" id="SSF50800">
    <property type="entry name" value="PK beta-barrel domain-like"/>
    <property type="match status" value="1"/>
</dbReference>
<dbReference type="EMBL" id="JAAQTL010000001">
    <property type="protein sequence ID" value="NID14516.1"/>
    <property type="molecule type" value="Genomic_DNA"/>
</dbReference>
<reference evidence="2 3" key="1">
    <citation type="journal article" date="2006" name="Int. J. Syst. Evol. Microbiol.">
        <title>Dyella yeojuensis sp. nov., isolated from greenhouse soil in Korea.</title>
        <authorList>
            <person name="Kim B.Y."/>
            <person name="Weon H.Y."/>
            <person name="Lee K.H."/>
            <person name="Seok S.J."/>
            <person name="Kwon S.W."/>
            <person name="Go S.J."/>
            <person name="Stackebrandt E."/>
        </authorList>
    </citation>
    <scope>NUCLEOTIDE SEQUENCE [LARGE SCALE GENOMIC DNA]</scope>
    <source>
        <strain evidence="2 3">DSM 17673</strain>
    </source>
</reference>
<evidence type="ECO:0000313" key="3">
    <source>
        <dbReference type="Proteomes" id="UP000518878"/>
    </source>
</evidence>
<dbReference type="AlphaFoldDB" id="A0A7X5QSC6"/>
<dbReference type="RefSeq" id="WP_166698226.1">
    <property type="nucleotide sequence ID" value="NZ_JAAQTL010000001.1"/>
</dbReference>
<dbReference type="PROSITE" id="PS51340">
    <property type="entry name" value="MOSC"/>
    <property type="match status" value="1"/>
</dbReference>
<organism evidence="2 3">
    <name type="scientific">Luteibacter yeojuensis</name>
    <dbReference type="NCBI Taxonomy" id="345309"/>
    <lineage>
        <taxon>Bacteria</taxon>
        <taxon>Pseudomonadati</taxon>
        <taxon>Pseudomonadota</taxon>
        <taxon>Gammaproteobacteria</taxon>
        <taxon>Lysobacterales</taxon>
        <taxon>Rhodanobacteraceae</taxon>
        <taxon>Luteibacter</taxon>
    </lineage>
</organism>
<protein>
    <submittedName>
        <fullName evidence="2">MOSC domain-containing protein</fullName>
    </submittedName>
</protein>
<dbReference type="Pfam" id="PF03475">
    <property type="entry name" value="YiiM_3-alpha"/>
    <property type="match status" value="1"/>
</dbReference>
<evidence type="ECO:0000313" key="2">
    <source>
        <dbReference type="EMBL" id="NID14516.1"/>
    </source>
</evidence>
<dbReference type="GO" id="GO:0030151">
    <property type="term" value="F:molybdenum ion binding"/>
    <property type="evidence" value="ECO:0007669"/>
    <property type="project" value="InterPro"/>
</dbReference>
<gene>
    <name evidence="2" type="ORF">HBF32_03440</name>
</gene>
<sequence length="215" mass="24021">MSDAFPIGKVLIGAIALLGDSGKTSAIHKVPTNRRMRATRIGFADDSQADLKHHGGEEKAIHHYPFDHYAGWREEVGAAPVLERPGAFGENLSTSGLTERDVSVGDVFRIGTATLQVSQGRQPCWKLNAHFQVEDMASRVQTSGRTGWYYRVLEEGDVLPGATLERIDRATPEWTIERLWRTLYVDRHDRDSLEALANLSTLSEGWRQLAARRAR</sequence>
<name>A0A7X5QSC6_9GAMM</name>
<dbReference type="InterPro" id="IPR011037">
    <property type="entry name" value="Pyrv_Knase-like_insert_dom_sf"/>
</dbReference>
<dbReference type="InterPro" id="IPR005163">
    <property type="entry name" value="Tri_helical_YiiM-like"/>
</dbReference>